<dbReference type="Proteomes" id="UP001163821">
    <property type="component" value="Unassembled WGS sequence"/>
</dbReference>
<dbReference type="EMBL" id="JAPAAF010000010">
    <property type="protein sequence ID" value="MCW0482911.1"/>
    <property type="molecule type" value="Genomic_DNA"/>
</dbReference>
<dbReference type="PROSITE" id="PS51257">
    <property type="entry name" value="PROKAR_LIPOPROTEIN"/>
    <property type="match status" value="1"/>
</dbReference>
<feature type="transmembrane region" description="Helical" evidence="1">
    <location>
        <begin position="12"/>
        <end position="33"/>
    </location>
</feature>
<protein>
    <recommendedName>
        <fullName evidence="4">DUF748 domain-containing protein</fullName>
    </recommendedName>
</protein>
<keyword evidence="1" id="KW-0472">Membrane</keyword>
<name>A0AA42C8N1_9BACT</name>
<sequence length="1414" mass="163189">MTAKHTSTKRHLLRWTTWTMLSLLIGCAAYISIKSGEFVQKGINNYLADATGNDYRLTFSGIQANLFTQSVSLDSVRLESLKKEGTHYRFTSLSLRAGGISIRALLLNHKLTVNKLTLVEPALETYSPDGRIQSETDKNDLKRKLGPFFGNRLKSLSINEIKLHHAKVSHYNLTENAVLPDSLSNFDIGIDHFFIDPVTLARHEELFRAEEIYFRIGNLKRMLGDSLHRLSVDELTYSVRKNNITGKNIRLEPVDSSGVPGTRYWIEVPEVRLKSGNLRNVLVNDTIRIDSLILRKSDIRIRPSANNDGLNLRKIKEYDLYQLIRNDFKQVNISHLSFEGEKMRIEPRTQTENSFQEFRRLKVEVDQFRLDSTSGREPAKILYSNVVSLHIEAYLLQLKDGVHRFEAENISASSQDSLIRADNLRLMPMTNNHKLPASVQLHCDSIRLLSVDLARLFHQREMPLQEVAAFKPELKLQQWHNPTDKNRNNNSLLYHFIGDYIKGVYANVVAIEHGFFQVDDLRSKADTGIVTANFDFRLTDFSLDSVSARRTDKLFFATNLELSFRDYQMKLADQLHQLKIEEITVSSQQKQAAIKKLQLFPDENQNTEALMKQLNRSERYRINIPQLQLRNTDIHHAFFNKRLNINIFSIVQPEIYFEVFANPRRGEKEFNPEEFYELLNNYIAHIEINKIDLSNGKIRLVSHSKKGRTIDLTNKFNLELDHFVLNDEELKKDRLLFADHFDLSIKDHLFKLSDNVHFLQASEISISSRTSNVLITKALLYPDITSPDYMKLPWHIQVSAPRISLKNVDLHQAYFNQILDVEYFKLNAPVVEIYRNSNGKGKFNFSDISVPLPEEMKELNVQQVAMNKGLLKIYNMDGFQKNQTVNATVDFEVEQANLKRPANDKTARFTSSNIKTLISRLHLTPEKVAYTMDVESISYSSADKQLTFAGLDIRSNRENDRLALAGISMPLLRFNGLDPTEAFQHNRFHAEQIRMSQPIFKLNVTETKRSNNPLFIKLPPDLQMVMDELSAREVSVDGATFIIQNKGEITRHDQVDLKLEQFRLDSTLSEKTLGAENLEIVKNNHHFSDKKKRYNLVVDRIAYTGNKQQLTFSGIHIQPKYSRESFQQAIRFQTDYYSGDIDQLAFTGIDTDRWFAKREFTGNQILVHGARVDIYRDKRTPFNEKQRPPLPQELIKTFDLPFYFDSVKLIGSEVSYAEQLEGMPAPGYVKFTRLNMRLHPFTNLTYLRNLSPTLRMAASARLMNVSDLNVNMTFNMNLPNYPFTATGSLSPFDMTVLNPITENNASILVRSGQLNRFDFEFSADAEKANGKLRFAYDDLKIAILEQKDGDTKEAKFASFLANSLMLKSKNPRTRFLLPDDIYFRRDQKRSIINYWWKTIFSGAKNTFGIKDEKE</sequence>
<keyword evidence="3" id="KW-1185">Reference proteome</keyword>
<evidence type="ECO:0000313" key="2">
    <source>
        <dbReference type="EMBL" id="MCW0482911.1"/>
    </source>
</evidence>
<keyword evidence="1" id="KW-1133">Transmembrane helix</keyword>
<gene>
    <name evidence="2" type="ORF">N2K84_09245</name>
</gene>
<keyword evidence="1" id="KW-0812">Transmembrane</keyword>
<organism evidence="2 3">
    <name type="scientific">Gaoshiqia sediminis</name>
    <dbReference type="NCBI Taxonomy" id="2986998"/>
    <lineage>
        <taxon>Bacteria</taxon>
        <taxon>Pseudomonadati</taxon>
        <taxon>Bacteroidota</taxon>
        <taxon>Bacteroidia</taxon>
        <taxon>Marinilabiliales</taxon>
        <taxon>Prolixibacteraceae</taxon>
        <taxon>Gaoshiqia</taxon>
    </lineage>
</organism>
<evidence type="ECO:0008006" key="4">
    <source>
        <dbReference type="Google" id="ProtNLM"/>
    </source>
</evidence>
<accession>A0AA42C8N1</accession>
<evidence type="ECO:0000256" key="1">
    <source>
        <dbReference type="SAM" id="Phobius"/>
    </source>
</evidence>
<evidence type="ECO:0000313" key="3">
    <source>
        <dbReference type="Proteomes" id="UP001163821"/>
    </source>
</evidence>
<reference evidence="2" key="1">
    <citation type="submission" date="2022-10" db="EMBL/GenBank/DDBJ databases">
        <title>Gaoshiqiia sediminis gen. nov., sp. nov., isolated from coastal sediment.</title>
        <authorList>
            <person name="Yu W.X."/>
            <person name="Mu D.S."/>
            <person name="Du J.Z."/>
            <person name="Liang Y.Q."/>
        </authorList>
    </citation>
    <scope>NUCLEOTIDE SEQUENCE</scope>
    <source>
        <strain evidence="2">A06</strain>
    </source>
</reference>
<comment type="caution">
    <text evidence="2">The sequence shown here is derived from an EMBL/GenBank/DDBJ whole genome shotgun (WGS) entry which is preliminary data.</text>
</comment>
<proteinExistence type="predicted"/>
<dbReference type="RefSeq" id="WP_282591514.1">
    <property type="nucleotide sequence ID" value="NZ_JAPAAF010000010.1"/>
</dbReference>